<dbReference type="PROSITE" id="PS51257">
    <property type="entry name" value="PROKAR_LIPOPROTEIN"/>
    <property type="match status" value="1"/>
</dbReference>
<dbReference type="KEGG" id="fld:ABNE31_02290"/>
<dbReference type="PANTHER" id="PTHR43698:SF1">
    <property type="entry name" value="BLL4564 PROTEIN"/>
    <property type="match status" value="1"/>
</dbReference>
<dbReference type="SUPFAM" id="SSF51182">
    <property type="entry name" value="RmlC-like cupins"/>
    <property type="match status" value="1"/>
</dbReference>
<dbReference type="InterPro" id="IPR014710">
    <property type="entry name" value="RmlC-like_jellyroll"/>
</dbReference>
<sequence>MTKRIFYLVITFSLVLTACSKKKEPLVEDVSIFPNGIKIDNDNFTGIAWLTMLAESDSLNAMYAGNVRFEPGTRTNWHSHPAGQLLIVIDGEGYYQEKGHSKRMLRKGDAVKCPPDTPHWHGASPNSDFSHIAVSSSENGPTEWLEPVSDGEYFSN</sequence>
<evidence type="ECO:0000313" key="3">
    <source>
        <dbReference type="EMBL" id="XBQ23757.1"/>
    </source>
</evidence>
<accession>A0AAU7MZU8</accession>
<dbReference type="AlphaFoldDB" id="A0AAU7MZU8"/>
<dbReference type="Gene3D" id="2.60.120.10">
    <property type="entry name" value="Jelly Rolls"/>
    <property type="match status" value="1"/>
</dbReference>
<feature type="domain" description="Cupin type-2" evidence="2">
    <location>
        <begin position="67"/>
        <end position="123"/>
    </location>
</feature>
<evidence type="ECO:0000256" key="1">
    <source>
        <dbReference type="SAM" id="MobiDB-lite"/>
    </source>
</evidence>
<dbReference type="EMBL" id="CP157804">
    <property type="protein sequence ID" value="XBQ23757.1"/>
    <property type="molecule type" value="Genomic_DNA"/>
</dbReference>
<proteinExistence type="predicted"/>
<protein>
    <submittedName>
        <fullName evidence="3">Cupin domain-containing protein</fullName>
    </submittedName>
</protein>
<dbReference type="InterPro" id="IPR047263">
    <property type="entry name" value="HNL-like_cupin"/>
</dbReference>
<dbReference type="InterPro" id="IPR011051">
    <property type="entry name" value="RmlC_Cupin_sf"/>
</dbReference>
<name>A0AAU7MZU8_9FLAO</name>
<dbReference type="InterPro" id="IPR013096">
    <property type="entry name" value="Cupin_2"/>
</dbReference>
<dbReference type="RefSeq" id="WP_349352218.1">
    <property type="nucleotide sequence ID" value="NZ_CP157804.1"/>
</dbReference>
<gene>
    <name evidence="3" type="ORF">ABNE31_02290</name>
</gene>
<dbReference type="PANTHER" id="PTHR43698">
    <property type="entry name" value="RIBD C-TERMINAL DOMAIN CONTAINING PROTEIN"/>
    <property type="match status" value="1"/>
</dbReference>
<reference evidence="3" key="1">
    <citation type="submission" date="2024-05" db="EMBL/GenBank/DDBJ databases">
        <title>Draft Genome Sequences of Flagellimonas sp. MMG031 and Marinobacter sp. MMG032 Isolated from the dinoflagellate Symbiodinium pilosum.</title>
        <authorList>
            <person name="Shikuma N.J."/>
            <person name="Farrell M.V."/>
        </authorList>
    </citation>
    <scope>NUCLEOTIDE SEQUENCE</scope>
    <source>
        <strain evidence="3">MMG031</strain>
    </source>
</reference>
<dbReference type="CDD" id="cd02233">
    <property type="entry name" value="cupin_HNL-like"/>
    <property type="match status" value="1"/>
</dbReference>
<organism evidence="3">
    <name type="scientific">Flagellimonas sp. MMG031</name>
    <dbReference type="NCBI Taxonomy" id="3158549"/>
    <lineage>
        <taxon>Bacteria</taxon>
        <taxon>Pseudomonadati</taxon>
        <taxon>Bacteroidota</taxon>
        <taxon>Flavobacteriia</taxon>
        <taxon>Flavobacteriales</taxon>
        <taxon>Flavobacteriaceae</taxon>
        <taxon>Flagellimonas</taxon>
    </lineage>
</organism>
<feature type="region of interest" description="Disordered" evidence="1">
    <location>
        <begin position="134"/>
        <end position="156"/>
    </location>
</feature>
<evidence type="ECO:0000259" key="2">
    <source>
        <dbReference type="Pfam" id="PF07883"/>
    </source>
</evidence>
<dbReference type="Pfam" id="PF07883">
    <property type="entry name" value="Cupin_2"/>
    <property type="match status" value="1"/>
</dbReference>